<dbReference type="PANTHER" id="PTHR33639">
    <property type="entry name" value="THIOL-DISULFIDE OXIDOREDUCTASE DCC"/>
    <property type="match status" value="1"/>
</dbReference>
<dbReference type="Pfam" id="PF04134">
    <property type="entry name" value="DCC1-like"/>
    <property type="match status" value="1"/>
</dbReference>
<organism evidence="1 2">
    <name type="scientific">Maribellus comscasis</name>
    <dbReference type="NCBI Taxonomy" id="2681766"/>
    <lineage>
        <taxon>Bacteria</taxon>
        <taxon>Pseudomonadati</taxon>
        <taxon>Bacteroidota</taxon>
        <taxon>Bacteroidia</taxon>
        <taxon>Marinilabiliales</taxon>
        <taxon>Prolixibacteraceae</taxon>
        <taxon>Maribellus</taxon>
    </lineage>
</organism>
<proteinExistence type="predicted"/>
<evidence type="ECO:0000313" key="2">
    <source>
        <dbReference type="Proteomes" id="UP000428260"/>
    </source>
</evidence>
<dbReference type="InterPro" id="IPR007263">
    <property type="entry name" value="DCC1-like"/>
</dbReference>
<accession>A0A6I6JJ99</accession>
<dbReference type="AlphaFoldDB" id="A0A6I6JJ99"/>
<name>A0A6I6JJ99_9BACT</name>
<evidence type="ECO:0000313" key="1">
    <source>
        <dbReference type="EMBL" id="QGY42341.1"/>
    </source>
</evidence>
<dbReference type="RefSeq" id="WP_158862404.1">
    <property type="nucleotide sequence ID" value="NZ_CP046401.1"/>
</dbReference>
<keyword evidence="2" id="KW-1185">Reference proteome</keyword>
<dbReference type="Proteomes" id="UP000428260">
    <property type="component" value="Chromosome"/>
</dbReference>
<sequence length="138" mass="16290">MMQYPLIIFDGVCNLCNGAVDFVLSRDSKKQFRFVALQSEAGEKVCRELQIPAETDSVILYWKKELFTESEAALEIVRLLPVPWKWAAIFKIIPKKPRDKIYRWIAKNRYRWFGQKQTCRLPSPQEKQFFPEAADLKF</sequence>
<dbReference type="KEGG" id="mcos:GM418_01320"/>
<dbReference type="PANTHER" id="PTHR33639:SF2">
    <property type="entry name" value="DUF393 DOMAIN-CONTAINING PROTEIN"/>
    <property type="match status" value="1"/>
</dbReference>
<reference evidence="1 2" key="1">
    <citation type="submission" date="2019-11" db="EMBL/GenBank/DDBJ databases">
        <authorList>
            <person name="Zheng R.K."/>
            <person name="Sun C.M."/>
        </authorList>
    </citation>
    <scope>NUCLEOTIDE SEQUENCE [LARGE SCALE GENOMIC DNA]</scope>
    <source>
        <strain evidence="1 2">WC007</strain>
    </source>
</reference>
<dbReference type="InterPro" id="IPR052927">
    <property type="entry name" value="DCC_oxidoreductase"/>
</dbReference>
<protein>
    <submittedName>
        <fullName evidence="1">DUF393 domain-containing protein</fullName>
    </submittedName>
</protein>
<dbReference type="EMBL" id="CP046401">
    <property type="protein sequence ID" value="QGY42341.1"/>
    <property type="molecule type" value="Genomic_DNA"/>
</dbReference>
<dbReference type="GO" id="GO:0015035">
    <property type="term" value="F:protein-disulfide reductase activity"/>
    <property type="evidence" value="ECO:0007669"/>
    <property type="project" value="InterPro"/>
</dbReference>
<gene>
    <name evidence="1" type="ORF">GM418_01320</name>
</gene>